<keyword evidence="3" id="KW-1185">Reference proteome</keyword>
<evidence type="ECO:0000313" key="2">
    <source>
        <dbReference type="EMBL" id="SMC89003.1"/>
    </source>
</evidence>
<sequence length="94" mass="9564">MTTANTENEDLDGLVKPKKAPLRPTGPVHHTGVPVIDIDVEDGDQTDIPVAGQDGPVIVAGGEQTDGPVHHTGGPVDSSGGTPTQPDSQPTTQP</sequence>
<organism evidence="2 3">
    <name type="scientific">Kibdelosporangium aridum</name>
    <dbReference type="NCBI Taxonomy" id="2030"/>
    <lineage>
        <taxon>Bacteria</taxon>
        <taxon>Bacillati</taxon>
        <taxon>Actinomycetota</taxon>
        <taxon>Actinomycetes</taxon>
        <taxon>Pseudonocardiales</taxon>
        <taxon>Pseudonocardiaceae</taxon>
        <taxon>Kibdelosporangium</taxon>
    </lineage>
</organism>
<gene>
    <name evidence="2" type="ORF">SAMN05661093_02492</name>
</gene>
<reference evidence="2 3" key="1">
    <citation type="submission" date="2017-04" db="EMBL/GenBank/DDBJ databases">
        <authorList>
            <person name="Afonso C.L."/>
            <person name="Miller P.J."/>
            <person name="Scott M.A."/>
            <person name="Spackman E."/>
            <person name="Goraichik I."/>
            <person name="Dimitrov K.M."/>
            <person name="Suarez D.L."/>
            <person name="Swayne D.E."/>
        </authorList>
    </citation>
    <scope>NUCLEOTIDE SEQUENCE [LARGE SCALE GENOMIC DNA]</scope>
    <source>
        <strain evidence="2 3">DSM 43828</strain>
    </source>
</reference>
<dbReference type="AlphaFoldDB" id="A0A1Y5XE62"/>
<dbReference type="RefSeq" id="WP_033384023.1">
    <property type="nucleotide sequence ID" value="NZ_FWXV01000002.1"/>
</dbReference>
<name>A0A1Y5XE62_KIBAR</name>
<feature type="region of interest" description="Disordered" evidence="1">
    <location>
        <begin position="1"/>
        <end position="94"/>
    </location>
</feature>
<dbReference type="OrthoDB" id="3697322at2"/>
<dbReference type="EMBL" id="FWXV01000002">
    <property type="protein sequence ID" value="SMC89003.1"/>
    <property type="molecule type" value="Genomic_DNA"/>
</dbReference>
<evidence type="ECO:0000313" key="3">
    <source>
        <dbReference type="Proteomes" id="UP000192674"/>
    </source>
</evidence>
<dbReference type="Proteomes" id="UP000192674">
    <property type="component" value="Unassembled WGS sequence"/>
</dbReference>
<accession>A0A1Y5XE62</accession>
<proteinExistence type="predicted"/>
<evidence type="ECO:0000256" key="1">
    <source>
        <dbReference type="SAM" id="MobiDB-lite"/>
    </source>
</evidence>
<protein>
    <submittedName>
        <fullName evidence="2">Uncharacterized protein</fullName>
    </submittedName>
</protein>
<feature type="compositionally biased region" description="Low complexity" evidence="1">
    <location>
        <begin position="82"/>
        <end position="94"/>
    </location>
</feature>